<accession>A0ABR2MW61</accession>
<protein>
    <submittedName>
        <fullName evidence="1">Pentatricopeptide repeat-containing protein</fullName>
    </submittedName>
</protein>
<reference evidence="1 2" key="1">
    <citation type="journal article" date="2022" name="Nat. Plants">
        <title>Genomes of leafy and leafless Platanthera orchids illuminate the evolution of mycoheterotrophy.</title>
        <authorList>
            <person name="Li M.H."/>
            <person name="Liu K.W."/>
            <person name="Li Z."/>
            <person name="Lu H.C."/>
            <person name="Ye Q.L."/>
            <person name="Zhang D."/>
            <person name="Wang J.Y."/>
            <person name="Li Y.F."/>
            <person name="Zhong Z.M."/>
            <person name="Liu X."/>
            <person name="Yu X."/>
            <person name="Liu D.K."/>
            <person name="Tu X.D."/>
            <person name="Liu B."/>
            <person name="Hao Y."/>
            <person name="Liao X.Y."/>
            <person name="Jiang Y.T."/>
            <person name="Sun W.H."/>
            <person name="Chen J."/>
            <person name="Chen Y.Q."/>
            <person name="Ai Y."/>
            <person name="Zhai J.W."/>
            <person name="Wu S.S."/>
            <person name="Zhou Z."/>
            <person name="Hsiao Y.Y."/>
            <person name="Wu W.L."/>
            <person name="Chen Y.Y."/>
            <person name="Lin Y.F."/>
            <person name="Hsu J.L."/>
            <person name="Li C.Y."/>
            <person name="Wang Z.W."/>
            <person name="Zhao X."/>
            <person name="Zhong W.Y."/>
            <person name="Ma X.K."/>
            <person name="Ma L."/>
            <person name="Huang J."/>
            <person name="Chen G.Z."/>
            <person name="Huang M.Z."/>
            <person name="Huang L."/>
            <person name="Peng D.H."/>
            <person name="Luo Y.B."/>
            <person name="Zou S.Q."/>
            <person name="Chen S.P."/>
            <person name="Lan S."/>
            <person name="Tsai W.C."/>
            <person name="Van de Peer Y."/>
            <person name="Liu Z.J."/>
        </authorList>
    </citation>
    <scope>NUCLEOTIDE SEQUENCE [LARGE SCALE GENOMIC DNA]</scope>
    <source>
        <strain evidence="1">Lor288</strain>
    </source>
</reference>
<gene>
    <name evidence="1" type="primary">PCMP-E85</name>
    <name evidence="1" type="ORF">KSP40_PGU009431</name>
</gene>
<evidence type="ECO:0000313" key="1">
    <source>
        <dbReference type="EMBL" id="KAK8968443.1"/>
    </source>
</evidence>
<evidence type="ECO:0000313" key="2">
    <source>
        <dbReference type="Proteomes" id="UP001412067"/>
    </source>
</evidence>
<organism evidence="1 2">
    <name type="scientific">Platanthera guangdongensis</name>
    <dbReference type="NCBI Taxonomy" id="2320717"/>
    <lineage>
        <taxon>Eukaryota</taxon>
        <taxon>Viridiplantae</taxon>
        <taxon>Streptophyta</taxon>
        <taxon>Embryophyta</taxon>
        <taxon>Tracheophyta</taxon>
        <taxon>Spermatophyta</taxon>
        <taxon>Magnoliopsida</taxon>
        <taxon>Liliopsida</taxon>
        <taxon>Asparagales</taxon>
        <taxon>Orchidaceae</taxon>
        <taxon>Orchidoideae</taxon>
        <taxon>Orchideae</taxon>
        <taxon>Orchidinae</taxon>
        <taxon>Platanthera</taxon>
    </lineage>
</organism>
<sequence>MRPNEYGFSIILNACTGSHDLVRGRIVHGYLTRLGYESDRFTANALLDFYAKWEISNPPSWFSNRFIILI</sequence>
<proteinExistence type="predicted"/>
<keyword evidence="2" id="KW-1185">Reference proteome</keyword>
<name>A0ABR2MW61_9ASPA</name>
<dbReference type="Proteomes" id="UP001412067">
    <property type="component" value="Unassembled WGS sequence"/>
</dbReference>
<comment type="caution">
    <text evidence="1">The sequence shown here is derived from an EMBL/GenBank/DDBJ whole genome shotgun (WGS) entry which is preliminary data.</text>
</comment>
<dbReference type="EMBL" id="JBBWWR010000004">
    <property type="protein sequence ID" value="KAK8968443.1"/>
    <property type="molecule type" value="Genomic_DNA"/>
</dbReference>